<gene>
    <name evidence="2" type="ORF">FJW01_12140</name>
</gene>
<evidence type="ECO:0000256" key="1">
    <source>
        <dbReference type="SAM" id="Coils"/>
    </source>
</evidence>
<dbReference type="RefSeq" id="WP_128084133.1">
    <property type="nucleotide sequence ID" value="NZ_CP071405.1"/>
</dbReference>
<dbReference type="EMBL" id="VHJA01000060">
    <property type="protein sequence ID" value="TPV40460.1"/>
    <property type="molecule type" value="Genomic_DNA"/>
</dbReference>
<proteinExistence type="predicted"/>
<dbReference type="OrthoDB" id="6542252at2"/>
<evidence type="ECO:0008006" key="4">
    <source>
        <dbReference type="Google" id="ProtNLM"/>
    </source>
</evidence>
<reference evidence="2 3" key="1">
    <citation type="submission" date="2019-06" db="EMBL/GenBank/DDBJ databases">
        <title>Taxogenomics and systematics of the genus Pantoea.</title>
        <authorList>
            <person name="Tambong J.T."/>
        </authorList>
    </citation>
    <scope>NUCLEOTIDE SEQUENCE [LARGE SCALE GENOMIC DNA]</scope>
    <source>
        <strain evidence="2 3">LMG 24200</strain>
    </source>
</reference>
<keyword evidence="1" id="KW-0175">Coiled coil</keyword>
<name>A0A506Q7X9_9GAMM</name>
<comment type="caution">
    <text evidence="2">The sequence shown here is derived from an EMBL/GenBank/DDBJ whole genome shotgun (WGS) entry which is preliminary data.</text>
</comment>
<dbReference type="Pfam" id="PF13991">
    <property type="entry name" value="BssS"/>
    <property type="match status" value="1"/>
</dbReference>
<accession>A0A506Q7X9</accession>
<dbReference type="Proteomes" id="UP000317747">
    <property type="component" value="Unassembled WGS sequence"/>
</dbReference>
<keyword evidence="3" id="KW-1185">Reference proteome</keyword>
<sequence length="80" mass="9151">MNEFNRFTFYPVTGWHIGPLSDHQALVLQFGYVDPDAPDEQALQESRFFGLTLEMARVLVNHLSEQIARAEQETGNVTKQ</sequence>
<evidence type="ECO:0000313" key="3">
    <source>
        <dbReference type="Proteomes" id="UP000317747"/>
    </source>
</evidence>
<dbReference type="AlphaFoldDB" id="A0A506Q7X9"/>
<dbReference type="InterPro" id="IPR025730">
    <property type="entry name" value="Biofilm_BssS"/>
</dbReference>
<evidence type="ECO:0000313" key="2">
    <source>
        <dbReference type="EMBL" id="TPV40460.1"/>
    </source>
</evidence>
<feature type="coiled-coil region" evidence="1">
    <location>
        <begin position="53"/>
        <end position="80"/>
    </location>
</feature>
<protein>
    <recommendedName>
        <fullName evidence="4">BssS family protein</fullName>
    </recommendedName>
</protein>
<organism evidence="2 3">
    <name type="scientific">Pantoea deleyi</name>
    <dbReference type="NCBI Taxonomy" id="470932"/>
    <lineage>
        <taxon>Bacteria</taxon>
        <taxon>Pseudomonadati</taxon>
        <taxon>Pseudomonadota</taxon>
        <taxon>Gammaproteobacteria</taxon>
        <taxon>Enterobacterales</taxon>
        <taxon>Erwiniaceae</taxon>
        <taxon>Pantoea</taxon>
    </lineage>
</organism>